<dbReference type="PROSITE" id="PS51257">
    <property type="entry name" value="PROKAR_LIPOPROTEIN"/>
    <property type="match status" value="1"/>
</dbReference>
<dbReference type="Gene3D" id="2.60.120.260">
    <property type="entry name" value="Galactose-binding domain-like"/>
    <property type="match status" value="1"/>
</dbReference>
<dbReference type="Gene3D" id="2.60.120.430">
    <property type="entry name" value="Galactose-binding lectin"/>
    <property type="match status" value="1"/>
</dbReference>
<reference evidence="4 5" key="1">
    <citation type="submission" date="2019-03" db="EMBL/GenBank/DDBJ databases">
        <title>Genomic Encyclopedia of Archaeal and Bacterial Type Strains, Phase II (KMG-II): from individual species to whole genera.</title>
        <authorList>
            <person name="Goeker M."/>
        </authorList>
    </citation>
    <scope>NUCLEOTIDE SEQUENCE [LARGE SCALE GENOMIC DNA]</scope>
    <source>
        <strain evidence="4 5">DSM 25687</strain>
    </source>
</reference>
<dbReference type="OrthoDB" id="5381604at2"/>
<dbReference type="AlphaFoldDB" id="A0A4V3CS67"/>
<feature type="chain" id="PRO_5020334765" evidence="2">
    <location>
        <begin position="20"/>
        <end position="454"/>
    </location>
</feature>
<feature type="domain" description="Secretion system C-terminal sorting" evidence="3">
    <location>
        <begin position="383"/>
        <end position="450"/>
    </location>
</feature>
<proteinExistence type="predicted"/>
<keyword evidence="5" id="KW-1185">Reference proteome</keyword>
<dbReference type="EMBL" id="SNXR01000013">
    <property type="protein sequence ID" value="TDP59412.1"/>
    <property type="molecule type" value="Genomic_DNA"/>
</dbReference>
<gene>
    <name evidence="4" type="ORF">BC748_1662</name>
</gene>
<dbReference type="SUPFAM" id="SSF49785">
    <property type="entry name" value="Galactose-binding domain-like"/>
    <property type="match status" value="1"/>
</dbReference>
<feature type="signal peptide" evidence="2">
    <location>
        <begin position="1"/>
        <end position="19"/>
    </location>
</feature>
<dbReference type="NCBIfam" id="TIGR04183">
    <property type="entry name" value="Por_Secre_tail"/>
    <property type="match status" value="1"/>
</dbReference>
<accession>A0A4V3CS67</accession>
<protein>
    <submittedName>
        <fullName evidence="4">Putative secreted protein (Por secretion system target)</fullName>
    </submittedName>
</protein>
<dbReference type="InterPro" id="IPR008979">
    <property type="entry name" value="Galactose-bd-like_sf"/>
</dbReference>
<name>A0A4V3CS67_9FLAO</name>
<evidence type="ECO:0000313" key="5">
    <source>
        <dbReference type="Proteomes" id="UP000295260"/>
    </source>
</evidence>
<dbReference type="InterPro" id="IPR026444">
    <property type="entry name" value="Secre_tail"/>
</dbReference>
<dbReference type="Pfam" id="PF18962">
    <property type="entry name" value="Por_Secre_tail"/>
    <property type="match status" value="1"/>
</dbReference>
<dbReference type="Proteomes" id="UP000295260">
    <property type="component" value="Unassembled WGS sequence"/>
</dbReference>
<comment type="caution">
    <text evidence="4">The sequence shown here is derived from an EMBL/GenBank/DDBJ whole genome shotgun (WGS) entry which is preliminary data.</text>
</comment>
<evidence type="ECO:0000256" key="1">
    <source>
        <dbReference type="ARBA" id="ARBA00022729"/>
    </source>
</evidence>
<keyword evidence="1 2" id="KW-0732">Signal</keyword>
<dbReference type="RefSeq" id="WP_133532946.1">
    <property type="nucleotide sequence ID" value="NZ_SNXR01000013.1"/>
</dbReference>
<evidence type="ECO:0000256" key="2">
    <source>
        <dbReference type="SAM" id="SignalP"/>
    </source>
</evidence>
<sequence length="454" mass="48420">MKKITLLLFFFMSFSCVYAQDLLLGFETTESGGVDGGPFGNGPAPVVEAGPGSNTTQVLKITGNPAGEPWQGINLNLTSATNLTDTQTMTMDVYSDEPITFLVKVNGGTGTPSNPATVAAQASHPGGGTWQTVSFTFNTALDVPAALASGVYNKFVIHTYWVAGETSFFPGGNAIPRPARTFYVDNIKGPLGAAPVIPTPTTPAPVPTAPDAEVYSIYNDTNSYTTNFPVQYPFGVLSGEPDLDDTSAVNKAYRFNFGIAGWGQGEANANINSYGFVSFDYWAQPGLPNGFRFVMISNSGGVTEHGYQIGTQENLVTGEWKKVEIPLSYFTGIGFASSNFFQWKVSPFGDSVENAGYVYVDNILLTVNSVLSNETFTASQIKMYPNPASSVLNISAADQVIEKVSILNVLGQEVTSQQPNSNITSIDVASLQTGVYVVKTIINGKSSSTRFVKQ</sequence>
<evidence type="ECO:0000313" key="4">
    <source>
        <dbReference type="EMBL" id="TDP59412.1"/>
    </source>
</evidence>
<organism evidence="4 5">
    <name type="scientific">Flavobacterium dankookense</name>
    <dbReference type="NCBI Taxonomy" id="706186"/>
    <lineage>
        <taxon>Bacteria</taxon>
        <taxon>Pseudomonadati</taxon>
        <taxon>Bacteroidota</taxon>
        <taxon>Flavobacteriia</taxon>
        <taxon>Flavobacteriales</taxon>
        <taxon>Flavobacteriaceae</taxon>
        <taxon>Flavobacterium</taxon>
    </lineage>
</organism>
<evidence type="ECO:0000259" key="3">
    <source>
        <dbReference type="Pfam" id="PF18962"/>
    </source>
</evidence>